<dbReference type="InterPro" id="IPR011047">
    <property type="entry name" value="Quinoprotein_ADH-like_sf"/>
</dbReference>
<name>A0AA97END5_9FLAO</name>
<dbReference type="InterPro" id="IPR015943">
    <property type="entry name" value="WD40/YVTN_repeat-like_dom_sf"/>
</dbReference>
<dbReference type="Pfam" id="PF13360">
    <property type="entry name" value="PQQ_2"/>
    <property type="match status" value="1"/>
</dbReference>
<keyword evidence="4" id="KW-1185">Reference proteome</keyword>
<feature type="signal peptide" evidence="1">
    <location>
        <begin position="1"/>
        <end position="21"/>
    </location>
</feature>
<protein>
    <submittedName>
        <fullName evidence="3">PQQ-binding-like beta-propeller repeat protein</fullName>
    </submittedName>
</protein>
<dbReference type="SUPFAM" id="SSF50998">
    <property type="entry name" value="Quinoprotein alcohol dehydrogenase-like"/>
    <property type="match status" value="2"/>
</dbReference>
<evidence type="ECO:0000256" key="1">
    <source>
        <dbReference type="SAM" id="SignalP"/>
    </source>
</evidence>
<proteinExistence type="predicted"/>
<feature type="domain" description="Pyrrolo-quinoline quinone repeat" evidence="2">
    <location>
        <begin position="301"/>
        <end position="481"/>
    </location>
</feature>
<evidence type="ECO:0000313" key="4">
    <source>
        <dbReference type="Proteomes" id="UP001302486"/>
    </source>
</evidence>
<organism evidence="3 4">
    <name type="scientific">Hwangdonia lutea</name>
    <dbReference type="NCBI Taxonomy" id="3075823"/>
    <lineage>
        <taxon>Bacteria</taxon>
        <taxon>Pseudomonadati</taxon>
        <taxon>Bacteroidota</taxon>
        <taxon>Flavobacteriia</taxon>
        <taxon>Flavobacteriales</taxon>
        <taxon>Flavobacteriaceae</taxon>
        <taxon>Hwangdonia</taxon>
    </lineage>
</organism>
<keyword evidence="1" id="KW-0732">Signal</keyword>
<gene>
    <name evidence="3" type="ORF">RNZ46_02395</name>
</gene>
<dbReference type="EMBL" id="CP136521">
    <property type="protein sequence ID" value="WOD44121.1"/>
    <property type="molecule type" value="Genomic_DNA"/>
</dbReference>
<dbReference type="RefSeq" id="WP_316983795.1">
    <property type="nucleotide sequence ID" value="NZ_CP136521.1"/>
</dbReference>
<accession>A0AA97END5</accession>
<dbReference type="AlphaFoldDB" id="A0AA97END5"/>
<dbReference type="Gene3D" id="2.130.10.10">
    <property type="entry name" value="YVTN repeat-like/Quinoprotein amine dehydrogenase"/>
    <property type="match status" value="2"/>
</dbReference>
<reference evidence="4" key="1">
    <citation type="submission" date="2024-06" db="EMBL/GenBank/DDBJ databases">
        <title>Hwangdonia haimaensis gen. nov., sp. nov., a member of the family Flavobacteriaceae isolated from the haima cold seep.</title>
        <authorList>
            <person name="Li J."/>
        </authorList>
    </citation>
    <scope>NUCLEOTIDE SEQUENCE [LARGE SCALE GENOMIC DNA]</scope>
    <source>
        <strain evidence="4">SCSIO 19198</strain>
    </source>
</reference>
<dbReference type="KEGG" id="hws:RNZ46_02395"/>
<evidence type="ECO:0000259" key="2">
    <source>
        <dbReference type="Pfam" id="PF13360"/>
    </source>
</evidence>
<feature type="chain" id="PRO_5041713466" evidence="1">
    <location>
        <begin position="22"/>
        <end position="624"/>
    </location>
</feature>
<evidence type="ECO:0000313" key="3">
    <source>
        <dbReference type="EMBL" id="WOD44121.1"/>
    </source>
</evidence>
<sequence>MRHLKLMVFLLAGTLMLNAQNAETPDNNYDLGAKINEMTLTVGGVMVVATNDGLVGIKPGQDKPLFNFTDYGRVKPEELTYIPLSPYVMVGQTGFANLSAKKAVIDYVSGKILFTTESKGWKNIFTADVMMPQNKLVVSGFQKGGGKAENVTAKVAVYDLGTGDEDYSFFLTEPGKVTMKYFAVTGRPLLLKDKLLVPTSQGIIAKSKSGETLWENDIKNVNWMTSNESESDIYAFAATSNGKNTKIYKISANGSSAWSDERKVKGSVSNFEILPQGLAVVSDVADSGAKGLGKLTASKTESKITMFSAATGDDLWEKAPKTKGYVQHFYVMDDGILFGVQSGGINKISYTGNTLFKKPLKTGENILTMAETPQGLIYITSEDANIVNLKTGDQVWDKPLKFKRAEVVASEFDTKNGRYLISADEKLFAIDEKTGKATILTESDFEEKEDPSGVELRDDGILLSSNQNMTLLDWDGKTKWHEYYRSPGKSAFGAILAGVTAVASTAMASAAAYRAGANKNYLGQYNSYGAEMKRAQDMFSEIGTASFNEMSKRFKATSATKNSQFVLTKLDSGVGLVKVNKDTGKVDKEILLKDKKPEYQVDEFGGYLYYKANDKTIYAYDLKK</sequence>
<dbReference type="Proteomes" id="UP001302486">
    <property type="component" value="Chromosome"/>
</dbReference>
<dbReference type="InterPro" id="IPR002372">
    <property type="entry name" value="PQQ_rpt_dom"/>
</dbReference>